<evidence type="ECO:0000256" key="2">
    <source>
        <dbReference type="ARBA" id="ARBA00022448"/>
    </source>
</evidence>
<dbReference type="PANTHER" id="PTHR36203">
    <property type="entry name" value="ASCORBATE-SPECIFIC PTS SYSTEM EIIA COMPONENT"/>
    <property type="match status" value="1"/>
</dbReference>
<dbReference type="InterPro" id="IPR051351">
    <property type="entry name" value="Ascorbate-PTS_EIIA_comp"/>
</dbReference>
<evidence type="ECO:0000256" key="1">
    <source>
        <dbReference type="ARBA" id="ARBA00004496"/>
    </source>
</evidence>
<proteinExistence type="predicted"/>
<evidence type="ECO:0000256" key="8">
    <source>
        <dbReference type="ARBA" id="ARBA00037387"/>
    </source>
</evidence>
<dbReference type="GO" id="GO:0005737">
    <property type="term" value="C:cytoplasm"/>
    <property type="evidence" value="ECO:0007669"/>
    <property type="project" value="UniProtKB-SubCell"/>
</dbReference>
<evidence type="ECO:0000313" key="15">
    <source>
        <dbReference type="Proteomes" id="UP001058569"/>
    </source>
</evidence>
<dbReference type="EMBL" id="CP101806">
    <property type="protein sequence ID" value="UUD35429.1"/>
    <property type="molecule type" value="Genomic_DNA"/>
</dbReference>
<evidence type="ECO:0000313" key="13">
    <source>
        <dbReference type="EMBL" id="VDR41794.1"/>
    </source>
</evidence>
<protein>
    <recommendedName>
        <fullName evidence="9">Ascorbate-specific PTS system EIIA component</fullName>
    </recommendedName>
    <alternativeName>
        <fullName evidence="10">Ascorbate-specific phosphotransferase enzyme IIA component</fullName>
    </alternativeName>
</protein>
<dbReference type="OrthoDB" id="369398at2"/>
<reference evidence="13 14" key="1">
    <citation type="submission" date="2018-12" db="EMBL/GenBank/DDBJ databases">
        <authorList>
            <consortium name="Pathogen Informatics"/>
        </authorList>
    </citation>
    <scope>NUCLEOTIDE SEQUENCE [LARGE SCALE GENOMIC DNA]</scope>
    <source>
        <strain evidence="13 14">NCTC10126</strain>
    </source>
</reference>
<dbReference type="InterPro" id="IPR016152">
    <property type="entry name" value="PTrfase/Anion_transptr"/>
</dbReference>
<evidence type="ECO:0000313" key="12">
    <source>
        <dbReference type="EMBL" id="UUD35429.1"/>
    </source>
</evidence>
<keyword evidence="15" id="KW-1185">Reference proteome</keyword>
<dbReference type="RefSeq" id="WP_126118061.1">
    <property type="nucleotide sequence ID" value="NZ_CP101806.1"/>
</dbReference>
<organism evidence="13 14">
    <name type="scientific">Mycoplasmopsis caviae</name>
    <dbReference type="NCBI Taxonomy" id="55603"/>
    <lineage>
        <taxon>Bacteria</taxon>
        <taxon>Bacillati</taxon>
        <taxon>Mycoplasmatota</taxon>
        <taxon>Mycoplasmoidales</taxon>
        <taxon>Metamycoplasmataceae</taxon>
        <taxon>Mycoplasmopsis</taxon>
    </lineage>
</organism>
<keyword evidence="4" id="KW-0597">Phosphoprotein</keyword>
<reference evidence="12" key="2">
    <citation type="submission" date="2022-07" db="EMBL/GenBank/DDBJ databases">
        <title>Complete genome of Mycoplasma caviae type strain G122.</title>
        <authorList>
            <person name="Spergser J."/>
        </authorList>
    </citation>
    <scope>NUCLEOTIDE SEQUENCE</scope>
    <source>
        <strain evidence="12">G122</strain>
    </source>
</reference>
<sequence>MSQLFNKDMTKRLHGVSDWKQVVHEGVKILVEFGYSKQSLEDAILESTKKFGAYYVLERGLAFLHAPVGDYSLKTGASVMILDDFVRFNEQEGKEAKIIITLSATDSNSHLSLLMELSNYFQNEEFKKEAYKVDTVDALMSLIEKYKSN</sequence>
<dbReference type="InterPro" id="IPR002178">
    <property type="entry name" value="PTS_EIIA_type-2_dom"/>
</dbReference>
<keyword evidence="3" id="KW-0963">Cytoplasm</keyword>
<dbReference type="GO" id="GO:0016301">
    <property type="term" value="F:kinase activity"/>
    <property type="evidence" value="ECO:0007669"/>
    <property type="project" value="UniProtKB-KW"/>
</dbReference>
<comment type="function">
    <text evidence="8">The phosphoenolpyruvate-dependent sugar phosphotransferase system (sugar PTS), a major carbohydrate active transport system, catalyzes the phosphorylation of incoming sugar substrates concomitantly with their translocation across the cell membrane. The enzyme II UlaABC PTS system is involved in ascorbate transport.</text>
</comment>
<dbReference type="PANTHER" id="PTHR36203:SF1">
    <property type="entry name" value="ASCORBATE-SPECIFIC PTS SYSTEM EIIA COMPONENT"/>
    <property type="match status" value="1"/>
</dbReference>
<evidence type="ECO:0000256" key="3">
    <source>
        <dbReference type="ARBA" id="ARBA00022490"/>
    </source>
</evidence>
<feature type="domain" description="PTS EIIA type-2" evidence="11">
    <location>
        <begin position="3"/>
        <end position="146"/>
    </location>
</feature>
<keyword evidence="5 13" id="KW-0808">Transferase</keyword>
<dbReference type="GO" id="GO:0009401">
    <property type="term" value="P:phosphoenolpyruvate-dependent sugar phosphotransferase system"/>
    <property type="evidence" value="ECO:0007669"/>
    <property type="project" value="UniProtKB-KW"/>
</dbReference>
<dbReference type="PROSITE" id="PS51094">
    <property type="entry name" value="PTS_EIIA_TYPE_2"/>
    <property type="match status" value="1"/>
</dbReference>
<evidence type="ECO:0000259" key="11">
    <source>
        <dbReference type="PROSITE" id="PS51094"/>
    </source>
</evidence>
<evidence type="ECO:0000256" key="6">
    <source>
        <dbReference type="ARBA" id="ARBA00022683"/>
    </source>
</evidence>
<gene>
    <name evidence="13" type="primary">ulaC_1</name>
    <name evidence="13" type="ORF">NCTC10126_00278</name>
    <name evidence="12" type="ORF">NPA07_00955</name>
</gene>
<comment type="subcellular location">
    <subcellularLocation>
        <location evidence="1">Cytoplasm</location>
    </subcellularLocation>
</comment>
<keyword evidence="2" id="KW-0813">Transport</keyword>
<name>A0A3P8KB41_9BACT</name>
<dbReference type="Proteomes" id="UP000280036">
    <property type="component" value="Unassembled WGS sequence"/>
</dbReference>
<keyword evidence="6" id="KW-0598">Phosphotransferase system</keyword>
<dbReference type="EMBL" id="UZVY01000001">
    <property type="protein sequence ID" value="VDR41794.1"/>
    <property type="molecule type" value="Genomic_DNA"/>
</dbReference>
<evidence type="ECO:0000256" key="4">
    <source>
        <dbReference type="ARBA" id="ARBA00022553"/>
    </source>
</evidence>
<dbReference type="AlphaFoldDB" id="A0A3P8KB41"/>
<evidence type="ECO:0000256" key="10">
    <source>
        <dbReference type="ARBA" id="ARBA00042072"/>
    </source>
</evidence>
<evidence type="ECO:0000313" key="14">
    <source>
        <dbReference type="Proteomes" id="UP000280036"/>
    </source>
</evidence>
<evidence type="ECO:0000256" key="7">
    <source>
        <dbReference type="ARBA" id="ARBA00022777"/>
    </source>
</evidence>
<keyword evidence="12" id="KW-0762">Sugar transport</keyword>
<keyword evidence="7" id="KW-0418">Kinase</keyword>
<dbReference type="SUPFAM" id="SSF55804">
    <property type="entry name" value="Phoshotransferase/anion transport protein"/>
    <property type="match status" value="1"/>
</dbReference>
<dbReference type="Proteomes" id="UP001058569">
    <property type="component" value="Chromosome"/>
</dbReference>
<dbReference type="Gene3D" id="3.40.930.10">
    <property type="entry name" value="Mannitol-specific EII, Chain A"/>
    <property type="match status" value="1"/>
</dbReference>
<evidence type="ECO:0000256" key="5">
    <source>
        <dbReference type="ARBA" id="ARBA00022679"/>
    </source>
</evidence>
<evidence type="ECO:0000256" key="9">
    <source>
        <dbReference type="ARBA" id="ARBA00041175"/>
    </source>
</evidence>
<dbReference type="Pfam" id="PF00359">
    <property type="entry name" value="PTS_EIIA_2"/>
    <property type="match status" value="1"/>
</dbReference>
<accession>A0A3P8KB41</accession>